<keyword evidence="2" id="KW-1185">Reference proteome</keyword>
<gene>
    <name evidence="1" type="ORF">DAPPUDRAFT_104836</name>
</gene>
<dbReference type="GO" id="GO:0016887">
    <property type="term" value="F:ATP hydrolysis activity"/>
    <property type="evidence" value="ECO:0007669"/>
    <property type="project" value="InterPro"/>
</dbReference>
<organism evidence="1 2">
    <name type="scientific">Daphnia pulex</name>
    <name type="common">Water flea</name>
    <dbReference type="NCBI Taxonomy" id="6669"/>
    <lineage>
        <taxon>Eukaryota</taxon>
        <taxon>Metazoa</taxon>
        <taxon>Ecdysozoa</taxon>
        <taxon>Arthropoda</taxon>
        <taxon>Crustacea</taxon>
        <taxon>Branchiopoda</taxon>
        <taxon>Diplostraca</taxon>
        <taxon>Cladocera</taxon>
        <taxon>Anomopoda</taxon>
        <taxon>Daphniidae</taxon>
        <taxon>Daphnia</taxon>
    </lineage>
</organism>
<dbReference type="InterPro" id="IPR031248">
    <property type="entry name" value="RNF213"/>
</dbReference>
<dbReference type="OrthoDB" id="2423195at2759"/>
<dbReference type="EMBL" id="GL732555">
    <property type="protein sequence ID" value="EFX78765.1"/>
    <property type="molecule type" value="Genomic_DNA"/>
</dbReference>
<reference evidence="1 2" key="1">
    <citation type="journal article" date="2011" name="Science">
        <title>The ecoresponsive genome of Daphnia pulex.</title>
        <authorList>
            <person name="Colbourne J.K."/>
            <person name="Pfrender M.E."/>
            <person name="Gilbert D."/>
            <person name="Thomas W.K."/>
            <person name="Tucker A."/>
            <person name="Oakley T.H."/>
            <person name="Tokishita S."/>
            <person name="Aerts A."/>
            <person name="Arnold G.J."/>
            <person name="Basu M.K."/>
            <person name="Bauer D.J."/>
            <person name="Caceres C.E."/>
            <person name="Carmel L."/>
            <person name="Casola C."/>
            <person name="Choi J.H."/>
            <person name="Detter J.C."/>
            <person name="Dong Q."/>
            <person name="Dusheyko S."/>
            <person name="Eads B.D."/>
            <person name="Frohlich T."/>
            <person name="Geiler-Samerotte K.A."/>
            <person name="Gerlach D."/>
            <person name="Hatcher P."/>
            <person name="Jogdeo S."/>
            <person name="Krijgsveld J."/>
            <person name="Kriventseva E.V."/>
            <person name="Kultz D."/>
            <person name="Laforsch C."/>
            <person name="Lindquist E."/>
            <person name="Lopez J."/>
            <person name="Manak J.R."/>
            <person name="Muller J."/>
            <person name="Pangilinan J."/>
            <person name="Patwardhan R.P."/>
            <person name="Pitluck S."/>
            <person name="Pritham E.J."/>
            <person name="Rechtsteiner A."/>
            <person name="Rho M."/>
            <person name="Rogozin I.B."/>
            <person name="Sakarya O."/>
            <person name="Salamov A."/>
            <person name="Schaack S."/>
            <person name="Shapiro H."/>
            <person name="Shiga Y."/>
            <person name="Skalitzky C."/>
            <person name="Smith Z."/>
            <person name="Souvorov A."/>
            <person name="Sung W."/>
            <person name="Tang Z."/>
            <person name="Tsuchiya D."/>
            <person name="Tu H."/>
            <person name="Vos H."/>
            <person name="Wang M."/>
            <person name="Wolf Y.I."/>
            <person name="Yamagata H."/>
            <person name="Yamada T."/>
            <person name="Ye Y."/>
            <person name="Shaw J.R."/>
            <person name="Andrews J."/>
            <person name="Crease T.J."/>
            <person name="Tang H."/>
            <person name="Lucas S.M."/>
            <person name="Robertson H.M."/>
            <person name="Bork P."/>
            <person name="Koonin E.V."/>
            <person name="Zdobnov E.M."/>
            <person name="Grigoriev I.V."/>
            <person name="Lynch M."/>
            <person name="Boore J.L."/>
        </authorList>
    </citation>
    <scope>NUCLEOTIDE SEQUENCE [LARGE SCALE GENOMIC DNA]</scope>
</reference>
<dbReference type="HOGENOM" id="CLU_726199_0_0_1"/>
<sequence length="381" mass="43231">MAIMMQQQQLKFPDCREDDTCAHAVCIARERMRYCHAVRRDADVCRCTKIADAFFQRVPVFASFCDQGISKPDNQIREAPTASGNISAATGDFLEQPLRNWQLNSLLGLAQRKDTPFLVCTSIADLQNAMSKLARTFFQNLHSILKKPGACVDKVLKPFRKGDTKDIDPQVLDCLKGVSFTERKQADFRQEVTELRGRRMLFVLLYGLLFKVRLTGDNITKMMFALYRIRCGLPVVAFGEACVGKSALFRFLIQTLLGHKFEVFNVNSGKSIQHRLTRKPLSDWLFALPRRPKMEMAPAPALLATWVYRVNELPIALYDHIYDFGHLGSEAEDTYIDEICQHGLPLSIFFPVFVKWFSGLIQKSHRVARALSVDPESAVSS</sequence>
<dbReference type="AlphaFoldDB" id="E9GNH5"/>
<name>E9GNH5_DAPPU</name>
<dbReference type="PANTHER" id="PTHR22605:SF16">
    <property type="entry name" value="E3 UBIQUITIN-PROTEIN LIGASE RNF213"/>
    <property type="match status" value="1"/>
</dbReference>
<evidence type="ECO:0000313" key="1">
    <source>
        <dbReference type="EMBL" id="EFX78765.1"/>
    </source>
</evidence>
<dbReference type="GO" id="GO:0004842">
    <property type="term" value="F:ubiquitin-protein transferase activity"/>
    <property type="evidence" value="ECO:0007669"/>
    <property type="project" value="InterPro"/>
</dbReference>
<dbReference type="PANTHER" id="PTHR22605">
    <property type="entry name" value="RZ-TYPE DOMAIN-CONTAINING PROTEIN"/>
    <property type="match status" value="1"/>
</dbReference>
<protein>
    <submittedName>
        <fullName evidence="1">Uncharacterized protein</fullName>
    </submittedName>
</protein>
<accession>E9GNH5</accession>
<proteinExistence type="predicted"/>
<dbReference type="KEGG" id="dpx:DAPPUDRAFT_104836"/>
<dbReference type="InParanoid" id="E9GNH5"/>
<dbReference type="Proteomes" id="UP000000305">
    <property type="component" value="Unassembled WGS sequence"/>
</dbReference>
<evidence type="ECO:0000313" key="2">
    <source>
        <dbReference type="Proteomes" id="UP000000305"/>
    </source>
</evidence>